<dbReference type="GO" id="GO:0005975">
    <property type="term" value="P:carbohydrate metabolic process"/>
    <property type="evidence" value="ECO:0007669"/>
    <property type="project" value="InterPro"/>
</dbReference>
<keyword evidence="5" id="KW-1185">Reference proteome</keyword>
<dbReference type="HOGENOM" id="CLU_308539_0_0_9"/>
<keyword evidence="1" id="KW-0328">Glycosyltransferase</keyword>
<keyword evidence="2" id="KW-0808">Transferase</keyword>
<evidence type="ECO:0000259" key="3">
    <source>
        <dbReference type="Pfam" id="PF17167"/>
    </source>
</evidence>
<feature type="domain" description="Glycosyl hydrolase 94 catalytic" evidence="3">
    <location>
        <begin position="622"/>
        <end position="718"/>
    </location>
</feature>
<reference evidence="4" key="1">
    <citation type="submission" date="2009-12" db="EMBL/GenBank/DDBJ databases">
        <authorList>
            <person name="Weinstock G."/>
            <person name="Sodergren E."/>
            <person name="Clifton S."/>
            <person name="Fulton L."/>
            <person name="Fulton B."/>
            <person name="Courtney L."/>
            <person name="Fronick C."/>
            <person name="Harrison M."/>
            <person name="Strong C."/>
            <person name="Farmer C."/>
            <person name="Delahaunty K."/>
            <person name="Markovic C."/>
            <person name="Hall O."/>
            <person name="Minx P."/>
            <person name="Tomlinson C."/>
            <person name="Mitreva M."/>
            <person name="Nelson J."/>
            <person name="Hou S."/>
            <person name="Wollam A."/>
            <person name="Pepin K.H."/>
            <person name="Johnson M."/>
            <person name="Bhonagiri V."/>
            <person name="Nash W.E."/>
            <person name="Warren W."/>
            <person name="Chinwalla A."/>
            <person name="Mardis E.R."/>
            <person name="Wilson R.K."/>
        </authorList>
    </citation>
    <scope>NUCLEOTIDE SEQUENCE [LARGE SCALE GENOMIC DNA]</scope>
    <source>
        <strain evidence="4">DSM 15176</strain>
    </source>
</reference>
<evidence type="ECO:0000313" key="5">
    <source>
        <dbReference type="Proteomes" id="UP000003438"/>
    </source>
</evidence>
<dbReference type="CAZy" id="GH94">
    <property type="family name" value="Glycoside Hydrolase Family 94"/>
</dbReference>
<dbReference type="SUPFAM" id="SSF48208">
    <property type="entry name" value="Six-hairpin glycosidases"/>
    <property type="match status" value="1"/>
</dbReference>
<evidence type="ECO:0000256" key="2">
    <source>
        <dbReference type="ARBA" id="ARBA00022679"/>
    </source>
</evidence>
<dbReference type="Proteomes" id="UP000003438">
    <property type="component" value="Unassembled WGS sequence"/>
</dbReference>
<sequence length="883" mass="96757">MEQLQFLNEWGDFRLGDAQRAPDVYFPLVNEAHMISSVTSCLAGDCKVDQNTFLLASASERTLVERTGARNFWVKAEGAAPWSVTGCSAPQLAALHTEAEEPCTLYGGLLWQKTCRTQGATGLEAETLSFVPADDARVEVWQVTLRNPTGHPIPVECIAAVPLYGRSADNLRDHRHVTSLLHRARAAAYGLDLTPTLTFDERGHQPGRVTYRVWAADEAGNPPRRQMPLTADFEGAGGPFWPDALTGTPDPACFCTEGGTAQGGEMTAALWFAPCTLAPGATRRYQVVLAIDSDPSPYLTPEGVAEALERTKAFWQGQVTMQVADPRDGDWGPWMRWVAIQPVLRRICGCSFLPHHDYGRGGRGWRDLWQDSLALLLQDPAALRQSLFCHFAGVRPDGTNATIIGDKPGEFKADRNNIPRVWMDHGFWPFVTCRLYLDETGDDAFLFEEQTYFDDGFAYRGEGARRAPADEPRRGTVLEHLLLQNVTAFFDAGDRGSIRLRGADWNDGLDMAAAHGESVAFTAAYGGNLLALADLLDRLAETRPTVALHPSLVHLLETDAAGYDTPAARQAALLRCCGEAYTAAEPTAMDTKAAAAALRGMGQWLFAHLRRQERVSDGGSLHWFNSYYDDHGRPVEGVQGDTVRMMLTGQVFTLMSGAADDAQAAEVARAVHWYLFDPARGGCFLNTDFGEVKTDLGRMFGFAYGTKENGAVFSHMAVMYAYALYLRGMPREGLRVLRCLYAQSRRFAAGHILPGIPEYFDGRGKGMYPYLTGAASWLLLTVQTRMFGVRGIQGDLELDPQLTAAQFDGQDLAAIRCRFAGKALTVRYHNPGHLEPEAARVGAVTAEGRPLPMISRGRIPRAAILALPDGAVLTAELQPRTTH</sequence>
<dbReference type="InterPro" id="IPR008928">
    <property type="entry name" value="6-hairpin_glycosidase_sf"/>
</dbReference>
<dbReference type="Gene3D" id="2.70.98.40">
    <property type="entry name" value="Glycoside hydrolase, family 65, N-terminal domain"/>
    <property type="match status" value="1"/>
</dbReference>
<proteinExistence type="predicted"/>
<dbReference type="GO" id="GO:0016757">
    <property type="term" value="F:glycosyltransferase activity"/>
    <property type="evidence" value="ECO:0007669"/>
    <property type="project" value="UniProtKB-KW"/>
</dbReference>
<name>D1PS21_9FIRM</name>
<dbReference type="eggNOG" id="COG3459">
    <property type="taxonomic scope" value="Bacteria"/>
</dbReference>
<dbReference type="InterPro" id="IPR037018">
    <property type="entry name" value="GH65_N"/>
</dbReference>
<dbReference type="AlphaFoldDB" id="D1PS21"/>
<evidence type="ECO:0000256" key="1">
    <source>
        <dbReference type="ARBA" id="ARBA00022676"/>
    </source>
</evidence>
<dbReference type="InterPro" id="IPR052047">
    <property type="entry name" value="GH94_Enzymes"/>
</dbReference>
<dbReference type="RefSeq" id="WP_007048549.1">
    <property type="nucleotide sequence ID" value="NZ_GG704771.1"/>
</dbReference>
<dbReference type="InterPro" id="IPR033432">
    <property type="entry name" value="GH94_catalytic"/>
</dbReference>
<dbReference type="STRING" id="411471.SUBVAR_07204"/>
<protein>
    <recommendedName>
        <fullName evidence="3">Glycosyl hydrolase 94 catalytic domain-containing protein</fullName>
    </recommendedName>
</protein>
<dbReference type="OrthoDB" id="9762900at2"/>
<dbReference type="PANTHER" id="PTHR37469">
    <property type="entry name" value="CELLOBIONIC ACID PHOSPHORYLASE-RELATED"/>
    <property type="match status" value="1"/>
</dbReference>
<dbReference type="PANTHER" id="PTHR37469:SF2">
    <property type="entry name" value="CELLOBIONIC ACID PHOSPHORYLASE"/>
    <property type="match status" value="1"/>
</dbReference>
<feature type="domain" description="Glycosyl hydrolase 94 catalytic" evidence="3">
    <location>
        <begin position="359"/>
        <end position="522"/>
    </location>
</feature>
<dbReference type="InterPro" id="IPR012341">
    <property type="entry name" value="6hp_glycosidase-like_sf"/>
</dbReference>
<comment type="caution">
    <text evidence="4">The sequence shown here is derived from an EMBL/GenBank/DDBJ whole genome shotgun (WGS) entry which is preliminary data.</text>
</comment>
<dbReference type="Pfam" id="PF17167">
    <property type="entry name" value="Glyco_hydro_94"/>
    <property type="match status" value="2"/>
</dbReference>
<organism evidence="4 5">
    <name type="scientific">Subdoligranulum variabile DSM 15176</name>
    <dbReference type="NCBI Taxonomy" id="411471"/>
    <lineage>
        <taxon>Bacteria</taxon>
        <taxon>Bacillati</taxon>
        <taxon>Bacillota</taxon>
        <taxon>Clostridia</taxon>
        <taxon>Eubacteriales</taxon>
        <taxon>Oscillospiraceae</taxon>
        <taxon>Subdoligranulum</taxon>
    </lineage>
</organism>
<accession>D1PS21</accession>
<dbReference type="EMBL" id="ACBY02000068">
    <property type="protein sequence ID" value="EFB74549.1"/>
    <property type="molecule type" value="Genomic_DNA"/>
</dbReference>
<dbReference type="Gene3D" id="1.50.10.10">
    <property type="match status" value="1"/>
</dbReference>
<evidence type="ECO:0000313" key="4">
    <source>
        <dbReference type="EMBL" id="EFB74549.1"/>
    </source>
</evidence>
<gene>
    <name evidence="4" type="ORF">SUBVAR_07204</name>
</gene>